<keyword evidence="7" id="KW-1185">Reference proteome</keyword>
<feature type="domain" description="HhH-GPD" evidence="5">
    <location>
        <begin position="36"/>
        <end position="192"/>
    </location>
</feature>
<dbReference type="PANTHER" id="PTHR10359">
    <property type="entry name" value="A/G-SPECIFIC ADENINE GLYCOSYLASE/ENDONUCLEASE III"/>
    <property type="match status" value="1"/>
</dbReference>
<evidence type="ECO:0000313" key="6">
    <source>
        <dbReference type="EMBL" id="MFL2028098.1"/>
    </source>
</evidence>
<dbReference type="InterPro" id="IPR011257">
    <property type="entry name" value="DNA_glycosylase"/>
</dbReference>
<dbReference type="Proteomes" id="UP001625389">
    <property type="component" value="Unassembled WGS sequence"/>
</dbReference>
<name>A0ABW8U9Q9_9LACO</name>
<sequence>MQLTIKQLYQTMYTEMGPQGWWPADSKWEIILGAILVQNTNWRNVVPALANLKASTNFEPAKLHALSATELEPLIRSSGFYHNKSKAISAVFTWLATYDYDLTAIKQACGDQLRPKLLTLRGIGAETADVFLVYIFDVPTFIADSYTRRLFTHLGVPSSNYQQLYRQVQLPPDFTPAQAQEFHGLLDEFGKLYLQTPAGWPQSFLAGAQLIIKSAYPAR</sequence>
<keyword evidence="4" id="KW-0411">Iron-sulfur</keyword>
<protein>
    <submittedName>
        <fullName evidence="6">Endonuclease III domain-containing protein</fullName>
    </submittedName>
</protein>
<evidence type="ECO:0000313" key="7">
    <source>
        <dbReference type="Proteomes" id="UP001625389"/>
    </source>
</evidence>
<evidence type="ECO:0000259" key="5">
    <source>
        <dbReference type="SMART" id="SM00478"/>
    </source>
</evidence>
<keyword evidence="6" id="KW-0540">Nuclease</keyword>
<dbReference type="CDD" id="cd00056">
    <property type="entry name" value="ENDO3c"/>
    <property type="match status" value="1"/>
</dbReference>
<dbReference type="SMART" id="SM00478">
    <property type="entry name" value="ENDO3c"/>
    <property type="match status" value="1"/>
</dbReference>
<dbReference type="EMBL" id="JBGQPK010000001">
    <property type="protein sequence ID" value="MFL2028098.1"/>
    <property type="molecule type" value="Genomic_DNA"/>
</dbReference>
<evidence type="ECO:0000256" key="4">
    <source>
        <dbReference type="ARBA" id="ARBA00023014"/>
    </source>
</evidence>
<dbReference type="SUPFAM" id="SSF48150">
    <property type="entry name" value="DNA-glycosylase"/>
    <property type="match status" value="1"/>
</dbReference>
<dbReference type="RefSeq" id="WP_125548618.1">
    <property type="nucleotide sequence ID" value="NZ_JBGQPK010000001.1"/>
</dbReference>
<dbReference type="InterPro" id="IPR003265">
    <property type="entry name" value="HhH-GPD_domain"/>
</dbReference>
<dbReference type="GO" id="GO:0004519">
    <property type="term" value="F:endonuclease activity"/>
    <property type="evidence" value="ECO:0007669"/>
    <property type="project" value="UniProtKB-KW"/>
</dbReference>
<keyword evidence="2" id="KW-0479">Metal-binding</keyword>
<dbReference type="Gene3D" id="1.10.340.30">
    <property type="entry name" value="Hypothetical protein, domain 2"/>
    <property type="match status" value="1"/>
</dbReference>
<evidence type="ECO:0000256" key="3">
    <source>
        <dbReference type="ARBA" id="ARBA00023004"/>
    </source>
</evidence>
<evidence type="ECO:0000256" key="1">
    <source>
        <dbReference type="ARBA" id="ARBA00022485"/>
    </source>
</evidence>
<dbReference type="PANTHER" id="PTHR10359:SF19">
    <property type="entry name" value="DNA REPAIR GLYCOSYLASE MJ1434-RELATED"/>
    <property type="match status" value="1"/>
</dbReference>
<evidence type="ECO:0000256" key="2">
    <source>
        <dbReference type="ARBA" id="ARBA00022723"/>
    </source>
</evidence>
<gene>
    <name evidence="6" type="ORF">ACEN34_00485</name>
</gene>
<organism evidence="6 7">
    <name type="scientific">Loigolactobacillus zhaoyuanensis</name>
    <dbReference type="NCBI Taxonomy" id="2486017"/>
    <lineage>
        <taxon>Bacteria</taxon>
        <taxon>Bacillati</taxon>
        <taxon>Bacillota</taxon>
        <taxon>Bacilli</taxon>
        <taxon>Lactobacillales</taxon>
        <taxon>Lactobacillaceae</taxon>
        <taxon>Loigolactobacillus</taxon>
    </lineage>
</organism>
<keyword evidence="1" id="KW-0004">4Fe-4S</keyword>
<dbReference type="PIRSF" id="PIRSF001435">
    <property type="entry name" value="Nth"/>
    <property type="match status" value="1"/>
</dbReference>
<comment type="caution">
    <text evidence="6">The sequence shown here is derived from an EMBL/GenBank/DDBJ whole genome shotgun (WGS) entry which is preliminary data.</text>
</comment>
<keyword evidence="6" id="KW-0255">Endonuclease</keyword>
<dbReference type="Pfam" id="PF00730">
    <property type="entry name" value="HhH-GPD"/>
    <property type="match status" value="1"/>
</dbReference>
<keyword evidence="3" id="KW-0408">Iron</keyword>
<reference evidence="6 7" key="1">
    <citation type="submission" date="2024-08" db="EMBL/GenBank/DDBJ databases">
        <authorList>
            <person name="Arias E."/>
        </authorList>
    </citation>
    <scope>NUCLEOTIDE SEQUENCE [LARGE SCALE GENOMIC DNA]</scope>
    <source>
        <strain evidence="6 7">FAM 25317</strain>
    </source>
</reference>
<proteinExistence type="predicted"/>
<keyword evidence="6" id="KW-0378">Hydrolase</keyword>
<accession>A0ABW8U9Q9</accession>